<keyword evidence="3" id="KW-1185">Reference proteome</keyword>
<dbReference type="OrthoDB" id="964187at2"/>
<dbReference type="RefSeq" id="WP_106567937.1">
    <property type="nucleotide sequence ID" value="NZ_JAUVYL010000157.1"/>
</dbReference>
<feature type="transmembrane region" description="Helical" evidence="1">
    <location>
        <begin position="5"/>
        <end position="23"/>
    </location>
</feature>
<protein>
    <submittedName>
        <fullName evidence="2">Uncharacterized protein</fullName>
    </submittedName>
</protein>
<dbReference type="Proteomes" id="UP000240708">
    <property type="component" value="Unassembled WGS sequence"/>
</dbReference>
<name>A0A2P8E0C8_9BACT</name>
<evidence type="ECO:0000313" key="2">
    <source>
        <dbReference type="EMBL" id="PSL02923.1"/>
    </source>
</evidence>
<organism evidence="2 3">
    <name type="scientific">Cecembia rubra</name>
    <dbReference type="NCBI Taxonomy" id="1485585"/>
    <lineage>
        <taxon>Bacteria</taxon>
        <taxon>Pseudomonadati</taxon>
        <taxon>Bacteroidota</taxon>
        <taxon>Cytophagia</taxon>
        <taxon>Cytophagales</taxon>
        <taxon>Cyclobacteriaceae</taxon>
        <taxon>Cecembia</taxon>
    </lineage>
</organism>
<feature type="transmembrane region" description="Helical" evidence="1">
    <location>
        <begin position="29"/>
        <end position="50"/>
    </location>
</feature>
<evidence type="ECO:0000313" key="3">
    <source>
        <dbReference type="Proteomes" id="UP000240708"/>
    </source>
</evidence>
<keyword evidence="1" id="KW-0812">Transmembrane</keyword>
<keyword evidence="1" id="KW-1133">Transmembrane helix</keyword>
<comment type="caution">
    <text evidence="2">The sequence shown here is derived from an EMBL/GenBank/DDBJ whole genome shotgun (WGS) entry which is preliminary data.</text>
</comment>
<reference evidence="2 3" key="1">
    <citation type="submission" date="2018-03" db="EMBL/GenBank/DDBJ databases">
        <title>Genomic Encyclopedia of Archaeal and Bacterial Type Strains, Phase II (KMG-II): from individual species to whole genera.</title>
        <authorList>
            <person name="Goeker M."/>
        </authorList>
    </citation>
    <scope>NUCLEOTIDE SEQUENCE [LARGE SCALE GENOMIC DNA]</scope>
    <source>
        <strain evidence="2 3">DSM 28057</strain>
    </source>
</reference>
<sequence length="73" mass="8651">MKNYLFPVYLVTSFLVVFVTAIHTNLNTALILIMFSISPISIIWMVYRVLRSEVLVKSTFEDQWYEDFPKARM</sequence>
<keyword evidence="1" id="KW-0472">Membrane</keyword>
<dbReference type="EMBL" id="PYGF01000008">
    <property type="protein sequence ID" value="PSL02923.1"/>
    <property type="molecule type" value="Genomic_DNA"/>
</dbReference>
<accession>A0A2P8E0C8</accession>
<gene>
    <name evidence="2" type="ORF">CLV48_10832</name>
</gene>
<dbReference type="AlphaFoldDB" id="A0A2P8E0C8"/>
<evidence type="ECO:0000256" key="1">
    <source>
        <dbReference type="SAM" id="Phobius"/>
    </source>
</evidence>
<proteinExistence type="predicted"/>